<reference evidence="3 4" key="1">
    <citation type="submission" date="2018-05" db="EMBL/GenBank/DDBJ databases">
        <title>Genomic Encyclopedia of Type Strains, Phase IV (KMG-IV): sequencing the most valuable type-strain genomes for metagenomic binning, comparative biology and taxonomic classification.</title>
        <authorList>
            <person name="Goeker M."/>
        </authorList>
    </citation>
    <scope>NUCLEOTIDE SEQUENCE [LARGE SCALE GENOMIC DNA]</scope>
    <source>
        <strain evidence="3 4">DSM 28816</strain>
    </source>
</reference>
<comment type="caution">
    <text evidence="3">The sequence shown here is derived from an EMBL/GenBank/DDBJ whole genome shotgun (WGS) entry which is preliminary data.</text>
</comment>
<evidence type="ECO:0000256" key="2">
    <source>
        <dbReference type="SAM" id="SignalP"/>
    </source>
</evidence>
<feature type="region of interest" description="Disordered" evidence="1">
    <location>
        <begin position="34"/>
        <end position="69"/>
    </location>
</feature>
<evidence type="ECO:0000256" key="1">
    <source>
        <dbReference type="SAM" id="MobiDB-lite"/>
    </source>
</evidence>
<sequence length="259" mass="29706">MSRKEMKRVISTTGMIFILSVVFFTGCTKASDAETQQQEQTKETDTQEQAVTNQEDTNEENSVSEESAPNKETVLKMREIALSGMTDEQIESMTERVKSANLSLENGIMFDNLIEQLSDSDSLMWNYLEQTGEIQIGWAFDTEISLEESGLTKDEYMQKYATTVSTNNEYDADSYIALIDEILEYISNEDLKADFTSMRESVKQAKETHDVNEVINIYHILHDMDYYLLRYGPEDVGQYVSDTSTINKYYGVLKIYENN</sequence>
<dbReference type="RefSeq" id="WP_110291778.1">
    <property type="nucleotide sequence ID" value="NZ_QICS01000013.1"/>
</dbReference>
<dbReference type="EMBL" id="QICS01000013">
    <property type="protein sequence ID" value="PXV86283.1"/>
    <property type="molecule type" value="Genomic_DNA"/>
</dbReference>
<feature type="chain" id="PRO_5016259137" evidence="2">
    <location>
        <begin position="31"/>
        <end position="259"/>
    </location>
</feature>
<feature type="signal peptide" evidence="2">
    <location>
        <begin position="1"/>
        <end position="30"/>
    </location>
</feature>
<evidence type="ECO:0000313" key="4">
    <source>
        <dbReference type="Proteomes" id="UP000247523"/>
    </source>
</evidence>
<proteinExistence type="predicted"/>
<dbReference type="Proteomes" id="UP000247523">
    <property type="component" value="Unassembled WGS sequence"/>
</dbReference>
<evidence type="ECO:0000313" key="3">
    <source>
        <dbReference type="EMBL" id="PXV86283.1"/>
    </source>
</evidence>
<dbReference type="PROSITE" id="PS51257">
    <property type="entry name" value="PROKAR_LIPOPROTEIN"/>
    <property type="match status" value="1"/>
</dbReference>
<gene>
    <name evidence="3" type="ORF">C8E03_11368</name>
</gene>
<name>A0A318EJQ0_9FIRM</name>
<accession>A0A318EJQ0</accession>
<keyword evidence="2" id="KW-0732">Signal</keyword>
<protein>
    <submittedName>
        <fullName evidence="3">Uncharacterized protein</fullName>
    </submittedName>
</protein>
<organism evidence="3 4">
    <name type="scientific">Lachnotalea glycerini</name>
    <dbReference type="NCBI Taxonomy" id="1763509"/>
    <lineage>
        <taxon>Bacteria</taxon>
        <taxon>Bacillati</taxon>
        <taxon>Bacillota</taxon>
        <taxon>Clostridia</taxon>
        <taxon>Lachnospirales</taxon>
        <taxon>Lachnospiraceae</taxon>
        <taxon>Lachnotalea</taxon>
    </lineage>
</organism>
<dbReference type="AlphaFoldDB" id="A0A318EJQ0"/>